<dbReference type="CDD" id="cd02440">
    <property type="entry name" value="AdoMet_MTases"/>
    <property type="match status" value="1"/>
</dbReference>
<keyword evidence="2" id="KW-0732">Signal</keyword>
<feature type="chain" id="PRO_5031438800" evidence="2">
    <location>
        <begin position="33"/>
        <end position="330"/>
    </location>
</feature>
<feature type="signal peptide" evidence="2">
    <location>
        <begin position="1"/>
        <end position="32"/>
    </location>
</feature>
<reference evidence="4" key="1">
    <citation type="journal article" date="2020" name="mSystems">
        <title>Genome- and Community-Level Interaction Insights into Carbon Utilization and Element Cycling Functions of Hydrothermarchaeota in Hydrothermal Sediment.</title>
        <authorList>
            <person name="Zhou Z."/>
            <person name="Liu Y."/>
            <person name="Xu W."/>
            <person name="Pan J."/>
            <person name="Luo Z.H."/>
            <person name="Li M."/>
        </authorList>
    </citation>
    <scope>NUCLEOTIDE SEQUENCE [LARGE SCALE GENOMIC DNA]</scope>
    <source>
        <strain evidence="4">SpSt-1233</strain>
    </source>
</reference>
<dbReference type="PANTHER" id="PTHR43861:SF3">
    <property type="entry name" value="PUTATIVE (AFU_ORTHOLOGUE AFUA_2G14390)-RELATED"/>
    <property type="match status" value="1"/>
</dbReference>
<accession>A0A7V2AUC4</accession>
<dbReference type="SUPFAM" id="SSF53335">
    <property type="entry name" value="S-adenosyl-L-methionine-dependent methyltransferases"/>
    <property type="match status" value="1"/>
</dbReference>
<dbReference type="InterPro" id="IPR025714">
    <property type="entry name" value="Methyltranfer_dom"/>
</dbReference>
<evidence type="ECO:0000256" key="1">
    <source>
        <dbReference type="ARBA" id="ARBA00022679"/>
    </source>
</evidence>
<protein>
    <submittedName>
        <fullName evidence="4">Class I SAM-dependent methyltransferase</fullName>
    </submittedName>
</protein>
<dbReference type="EMBL" id="DSEC01000214">
    <property type="protein sequence ID" value="HER43407.1"/>
    <property type="molecule type" value="Genomic_DNA"/>
</dbReference>
<dbReference type="GO" id="GO:0008168">
    <property type="term" value="F:methyltransferase activity"/>
    <property type="evidence" value="ECO:0007669"/>
    <property type="project" value="UniProtKB-KW"/>
</dbReference>
<sequence length="330" mass="37322">MLKVIFMKGDMMPAIRSLLPLMIILAVLPLAAASAQDEGSPDPSAYTGLKEKFDGAMEAGDYPAAVKIADEMDNVIWPLQWEAMYSTARAHSLAGDRRKAYEYLYWAIDSGYWDAKTMMEDDAFAGIREEDLFRKLARKARANGYIWMLEREGREEFQKPEQVMKAFGLRPGMKVADVGCGSGYFTVKIAREIGPDGKVWAIDAWQDMLDYLERRLLIEGLDNVELVKVERDDPRIPKGAADMILMVDVYHYITERVAYGEKLREGLAPGGRLIVIDYIPRSLEERPWGPPPSQHLSEADLTADLEKAGLKKVGEHDFLPEQYFTVYQAK</sequence>
<keyword evidence="4" id="KW-0489">Methyltransferase</keyword>
<dbReference type="NCBIfam" id="NF047558">
    <property type="entry name" value="TPR_END_plus"/>
    <property type="match status" value="1"/>
</dbReference>
<evidence type="ECO:0000259" key="3">
    <source>
        <dbReference type="Pfam" id="PF13847"/>
    </source>
</evidence>
<comment type="caution">
    <text evidence="4">The sequence shown here is derived from an EMBL/GenBank/DDBJ whole genome shotgun (WGS) entry which is preliminary data.</text>
</comment>
<feature type="domain" description="Methyltransferase" evidence="3">
    <location>
        <begin position="171"/>
        <end position="279"/>
    </location>
</feature>
<gene>
    <name evidence="4" type="ORF">ENO08_03000</name>
</gene>
<dbReference type="Pfam" id="PF13847">
    <property type="entry name" value="Methyltransf_31"/>
    <property type="match status" value="1"/>
</dbReference>
<dbReference type="Proteomes" id="UP000886069">
    <property type="component" value="Unassembled WGS sequence"/>
</dbReference>
<organism evidence="4">
    <name type="scientific">Eiseniibacteriota bacterium</name>
    <dbReference type="NCBI Taxonomy" id="2212470"/>
    <lineage>
        <taxon>Bacteria</taxon>
        <taxon>Candidatus Eiseniibacteriota</taxon>
    </lineage>
</organism>
<keyword evidence="1" id="KW-0808">Transferase</keyword>
<evidence type="ECO:0000313" key="4">
    <source>
        <dbReference type="EMBL" id="HER43407.1"/>
    </source>
</evidence>
<proteinExistence type="predicted"/>
<dbReference type="InterPro" id="IPR029063">
    <property type="entry name" value="SAM-dependent_MTases_sf"/>
</dbReference>
<dbReference type="Gene3D" id="3.40.50.150">
    <property type="entry name" value="Vaccinia Virus protein VP39"/>
    <property type="match status" value="1"/>
</dbReference>
<dbReference type="PANTHER" id="PTHR43861">
    <property type="entry name" value="TRANS-ACONITATE 2-METHYLTRANSFERASE-RELATED"/>
    <property type="match status" value="1"/>
</dbReference>
<dbReference type="GO" id="GO:0032259">
    <property type="term" value="P:methylation"/>
    <property type="evidence" value="ECO:0007669"/>
    <property type="project" value="UniProtKB-KW"/>
</dbReference>
<evidence type="ECO:0000256" key="2">
    <source>
        <dbReference type="SAM" id="SignalP"/>
    </source>
</evidence>
<name>A0A7V2AUC4_UNCEI</name>
<dbReference type="AlphaFoldDB" id="A0A7V2AUC4"/>